<evidence type="ECO:0000256" key="1">
    <source>
        <dbReference type="SAM" id="MobiDB-lite"/>
    </source>
</evidence>
<proteinExistence type="predicted"/>
<gene>
    <name evidence="2" type="ORF">P7K49_034383</name>
</gene>
<evidence type="ECO:0000313" key="2">
    <source>
        <dbReference type="EMBL" id="KAK2088476.1"/>
    </source>
</evidence>
<evidence type="ECO:0000313" key="3">
    <source>
        <dbReference type="Proteomes" id="UP001266305"/>
    </source>
</evidence>
<protein>
    <submittedName>
        <fullName evidence="2">Uncharacterized protein</fullName>
    </submittedName>
</protein>
<sequence>MATLGPPARVLGLAGAPGPHSRPGWEGPHTQRPGAGPRGGAWGWCTEGGECRRAGGWTVNPGASGALSEGSAAIVGSPSLASDRKPRGGLGRGPGGELRGRAEWRFLEEQRKLVKMAFGKLAPRLRVFQVPDSNPGRLQPLGNWDSDCFAADPKLGRLG</sequence>
<reference evidence="2 3" key="1">
    <citation type="submission" date="2023-05" db="EMBL/GenBank/DDBJ databases">
        <title>B98-5 Cell Line De Novo Hybrid Assembly: An Optical Mapping Approach.</title>
        <authorList>
            <person name="Kananen K."/>
            <person name="Auerbach J.A."/>
            <person name="Kautto E."/>
            <person name="Blachly J.S."/>
        </authorList>
    </citation>
    <scope>NUCLEOTIDE SEQUENCE [LARGE SCALE GENOMIC DNA]</scope>
    <source>
        <strain evidence="2">B95-8</strain>
        <tissue evidence="2">Cell line</tissue>
    </source>
</reference>
<comment type="caution">
    <text evidence="2">The sequence shown here is derived from an EMBL/GenBank/DDBJ whole genome shotgun (WGS) entry which is preliminary data.</text>
</comment>
<keyword evidence="3" id="KW-1185">Reference proteome</keyword>
<accession>A0ABQ9TV40</accession>
<dbReference type="Proteomes" id="UP001266305">
    <property type="component" value="Unassembled WGS sequence"/>
</dbReference>
<feature type="region of interest" description="Disordered" evidence="1">
    <location>
        <begin position="77"/>
        <end position="98"/>
    </location>
</feature>
<organism evidence="2 3">
    <name type="scientific">Saguinus oedipus</name>
    <name type="common">Cotton-top tamarin</name>
    <name type="synonym">Oedipomidas oedipus</name>
    <dbReference type="NCBI Taxonomy" id="9490"/>
    <lineage>
        <taxon>Eukaryota</taxon>
        <taxon>Metazoa</taxon>
        <taxon>Chordata</taxon>
        <taxon>Craniata</taxon>
        <taxon>Vertebrata</taxon>
        <taxon>Euteleostomi</taxon>
        <taxon>Mammalia</taxon>
        <taxon>Eutheria</taxon>
        <taxon>Euarchontoglires</taxon>
        <taxon>Primates</taxon>
        <taxon>Haplorrhini</taxon>
        <taxon>Platyrrhini</taxon>
        <taxon>Cebidae</taxon>
        <taxon>Callitrichinae</taxon>
        <taxon>Saguinus</taxon>
    </lineage>
</organism>
<dbReference type="EMBL" id="JASSZA010000019">
    <property type="protein sequence ID" value="KAK2088476.1"/>
    <property type="molecule type" value="Genomic_DNA"/>
</dbReference>
<feature type="compositionally biased region" description="Gly residues" evidence="1">
    <location>
        <begin position="88"/>
        <end position="97"/>
    </location>
</feature>
<feature type="region of interest" description="Disordered" evidence="1">
    <location>
        <begin position="1"/>
        <end position="42"/>
    </location>
</feature>
<name>A0ABQ9TV40_SAGOE</name>